<dbReference type="HAMAP" id="MF_02040">
    <property type="entry name" value="Mrp_NBP35"/>
    <property type="match status" value="1"/>
</dbReference>
<keyword evidence="5" id="KW-0411">Iron-sulfur</keyword>
<dbReference type="OrthoDB" id="1741334at2759"/>
<sequence>MTCNPAADAVIPEGGCAPDKCSGCPSKGKCGTTSEPTEATLAIARRLNNFKRIFLVLSGKGGVGKSTVACQLAYYLADRCNVKVSLMDVDVCGPSVPTMTSTAGEEIHESADGWAPISVSDNLQCISIGFMLRNQDDAVIMRGPKKHGVIQQFLTEVDWDVSPDQENWLIIDTPPGTSDEHLSTINLLTTACKFTDNKPDVQAIIVTTPQEVALADVRKEVNFAKQIGLTIRGVIENMSGFVCPCCNKETQIFLPSTGGAQALCTQYGIELLGRIPLDAQLTQAAEKGIAWSCLDENDSSVGLDMFTQIIAKIMQ</sequence>
<dbReference type="GO" id="GO:0140663">
    <property type="term" value="F:ATP-dependent FeS chaperone activity"/>
    <property type="evidence" value="ECO:0007669"/>
    <property type="project" value="InterPro"/>
</dbReference>
<dbReference type="SUPFAM" id="SSF52540">
    <property type="entry name" value="P-loop containing nucleoside triphosphate hydrolases"/>
    <property type="match status" value="1"/>
</dbReference>
<evidence type="ECO:0000256" key="2">
    <source>
        <dbReference type="ARBA" id="ARBA00022741"/>
    </source>
</evidence>
<keyword evidence="4" id="KW-0408">Iron</keyword>
<dbReference type="InterPro" id="IPR019591">
    <property type="entry name" value="Mrp/NBP35_ATP-bd"/>
</dbReference>
<dbReference type="EMBL" id="KI546107">
    <property type="protein sequence ID" value="EST44817.1"/>
    <property type="molecule type" value="Genomic_DNA"/>
</dbReference>
<keyword evidence="8" id="KW-1185">Reference proteome</keyword>
<evidence type="ECO:0000256" key="5">
    <source>
        <dbReference type="ARBA" id="ARBA00023014"/>
    </source>
</evidence>
<dbReference type="InterPro" id="IPR027417">
    <property type="entry name" value="P-loop_NTPase"/>
</dbReference>
<accession>V6LJV7</accession>
<dbReference type="AlphaFoldDB" id="V6LJV7"/>
<dbReference type="CDD" id="cd02037">
    <property type="entry name" value="Mrp_NBP35"/>
    <property type="match status" value="1"/>
</dbReference>
<dbReference type="EMBL" id="AUWU02000004">
    <property type="protein sequence ID" value="KAH0574321.1"/>
    <property type="molecule type" value="Genomic_DNA"/>
</dbReference>
<evidence type="ECO:0000313" key="7">
    <source>
        <dbReference type="EMBL" id="KAH0574321.1"/>
    </source>
</evidence>
<dbReference type="GO" id="GO:0051536">
    <property type="term" value="F:iron-sulfur cluster binding"/>
    <property type="evidence" value="ECO:0007669"/>
    <property type="project" value="UniProtKB-KW"/>
</dbReference>
<dbReference type="Proteomes" id="UP000018208">
    <property type="component" value="Unassembled WGS sequence"/>
</dbReference>
<evidence type="ECO:0000256" key="3">
    <source>
        <dbReference type="ARBA" id="ARBA00022840"/>
    </source>
</evidence>
<name>V6LJV7_9EUKA</name>
<proteinExistence type="inferred from homology"/>
<dbReference type="PANTHER" id="PTHR23264:SF19">
    <property type="entry name" value="CYTOSOLIC FE-S CLUSTER ASSEMBLY FACTOR NUBP2"/>
    <property type="match status" value="1"/>
</dbReference>
<keyword evidence="2" id="KW-0547">Nucleotide-binding</keyword>
<dbReference type="Pfam" id="PF10609">
    <property type="entry name" value="ParA"/>
    <property type="match status" value="1"/>
</dbReference>
<keyword evidence="3" id="KW-0067">ATP-binding</keyword>
<dbReference type="GO" id="GO:0016226">
    <property type="term" value="P:iron-sulfur cluster assembly"/>
    <property type="evidence" value="ECO:0007669"/>
    <property type="project" value="InterPro"/>
</dbReference>
<evidence type="ECO:0000256" key="1">
    <source>
        <dbReference type="ARBA" id="ARBA00022723"/>
    </source>
</evidence>
<evidence type="ECO:0000256" key="4">
    <source>
        <dbReference type="ARBA" id="ARBA00023004"/>
    </source>
</evidence>
<evidence type="ECO:0000313" key="8">
    <source>
        <dbReference type="Proteomes" id="UP000018208"/>
    </source>
</evidence>
<dbReference type="Gene3D" id="3.40.50.300">
    <property type="entry name" value="P-loop containing nucleotide triphosphate hydrolases"/>
    <property type="match status" value="1"/>
</dbReference>
<dbReference type="InterPro" id="IPR033756">
    <property type="entry name" value="YlxH/NBP35"/>
</dbReference>
<keyword evidence="1" id="KW-0479">Metal-binding</keyword>
<dbReference type="VEuPathDB" id="GiardiaDB:SS50377_24276"/>
<organism evidence="6">
    <name type="scientific">Spironucleus salmonicida</name>
    <dbReference type="NCBI Taxonomy" id="348837"/>
    <lineage>
        <taxon>Eukaryota</taxon>
        <taxon>Metamonada</taxon>
        <taxon>Diplomonadida</taxon>
        <taxon>Hexamitidae</taxon>
        <taxon>Hexamitinae</taxon>
        <taxon>Spironucleus</taxon>
    </lineage>
</organism>
<dbReference type="GO" id="GO:0046872">
    <property type="term" value="F:metal ion binding"/>
    <property type="evidence" value="ECO:0007669"/>
    <property type="project" value="UniProtKB-KW"/>
</dbReference>
<protein>
    <submittedName>
        <fullName evidence="6">Nucleotide-binding protein 1</fullName>
    </submittedName>
</protein>
<dbReference type="GO" id="GO:0005524">
    <property type="term" value="F:ATP binding"/>
    <property type="evidence" value="ECO:0007669"/>
    <property type="project" value="UniProtKB-KW"/>
</dbReference>
<reference evidence="7" key="2">
    <citation type="submission" date="2020-12" db="EMBL/GenBank/DDBJ databases">
        <title>New Spironucleus salmonicida genome in near-complete chromosomes.</title>
        <authorList>
            <person name="Xu F."/>
            <person name="Kurt Z."/>
            <person name="Jimenez-Gonzalez A."/>
            <person name="Astvaldsson A."/>
            <person name="Andersson J.O."/>
            <person name="Svard S.G."/>
        </authorList>
    </citation>
    <scope>NUCLEOTIDE SEQUENCE</scope>
    <source>
        <strain evidence="7">ATCC 50377</strain>
    </source>
</reference>
<gene>
    <name evidence="6" type="ORF">SS50377_15262</name>
    <name evidence="7" type="ORF">SS50377_24276</name>
</gene>
<evidence type="ECO:0000313" key="6">
    <source>
        <dbReference type="EMBL" id="EST44817.1"/>
    </source>
</evidence>
<dbReference type="PANTHER" id="PTHR23264">
    <property type="entry name" value="NUCLEOTIDE-BINDING PROTEIN NBP35 YEAST -RELATED"/>
    <property type="match status" value="1"/>
</dbReference>
<dbReference type="GO" id="GO:0005829">
    <property type="term" value="C:cytosol"/>
    <property type="evidence" value="ECO:0007669"/>
    <property type="project" value="TreeGrafter"/>
</dbReference>
<reference evidence="6 7" key="1">
    <citation type="journal article" date="2014" name="PLoS Genet.">
        <title>The Genome of Spironucleus salmonicida Highlights a Fish Pathogen Adapted to Fluctuating Environments.</title>
        <authorList>
            <person name="Xu F."/>
            <person name="Jerlstrom-Hultqvist J."/>
            <person name="Einarsson E."/>
            <person name="Astvaldsson A."/>
            <person name="Svard S.G."/>
            <person name="Andersson J.O."/>
        </authorList>
    </citation>
    <scope>NUCLEOTIDE SEQUENCE</scope>
    <source>
        <strain evidence="7">ATCC 50377</strain>
    </source>
</reference>